<proteinExistence type="predicted"/>
<dbReference type="Proteomes" id="UP000028134">
    <property type="component" value="Unassembled WGS sequence"/>
</dbReference>
<protein>
    <submittedName>
        <fullName evidence="1">Uncharacterized protein</fullName>
    </submittedName>
</protein>
<gene>
    <name evidence="1" type="ORF">M097_0583</name>
</gene>
<organism evidence="1 2">
    <name type="scientific">Phocaeicola vulgatus str. 3775 SL</name>
    <name type="common">B</name>
    <name type="synonym">iv</name>
    <dbReference type="NCBI Taxonomy" id="1339350"/>
    <lineage>
        <taxon>Bacteria</taxon>
        <taxon>Pseudomonadati</taxon>
        <taxon>Bacteroidota</taxon>
        <taxon>Bacteroidia</taxon>
        <taxon>Bacteroidales</taxon>
        <taxon>Bacteroidaceae</taxon>
        <taxon>Phocaeicola</taxon>
    </lineage>
</organism>
<evidence type="ECO:0000313" key="2">
    <source>
        <dbReference type="Proteomes" id="UP000028134"/>
    </source>
</evidence>
<dbReference type="AlphaFoldDB" id="A0A078RDC1"/>
<accession>A0A078RDC1</accession>
<name>A0A078RDC1_PHOVU</name>
<sequence>MPESFRAAQNTTCYVRLNMNLPEVKLSFDLQPHSSASG</sequence>
<dbReference type="EMBL" id="JNHI01000002">
    <property type="protein sequence ID" value="KDS33418.1"/>
    <property type="molecule type" value="Genomic_DNA"/>
</dbReference>
<dbReference type="PATRIC" id="fig|1339350.3.peg.562"/>
<evidence type="ECO:0000313" key="1">
    <source>
        <dbReference type="EMBL" id="KDS33418.1"/>
    </source>
</evidence>
<comment type="caution">
    <text evidence="1">The sequence shown here is derived from an EMBL/GenBank/DDBJ whole genome shotgun (WGS) entry which is preliminary data.</text>
</comment>
<reference evidence="1 2" key="1">
    <citation type="submission" date="2014-04" db="EMBL/GenBank/DDBJ databases">
        <authorList>
            <person name="Sears C."/>
            <person name="Carroll K."/>
            <person name="Sack B.R."/>
            <person name="Qadri F."/>
            <person name="Myers L.L."/>
            <person name="Chung G.-T."/>
            <person name="Escheverria P."/>
            <person name="Fraser C.M."/>
            <person name="Sadzewicz L."/>
            <person name="Shefchek K.A."/>
            <person name="Tallon L."/>
            <person name="Das S.P."/>
            <person name="Daugherty S."/>
            <person name="Mongodin E.F."/>
        </authorList>
    </citation>
    <scope>NUCLEOTIDE SEQUENCE [LARGE SCALE GENOMIC DNA]</scope>
    <source>
        <strain evidence="2">3775 SL(B) 10 (iv)</strain>
    </source>
</reference>